<organism evidence="2 3">
    <name type="scientific">Coemansia erecta</name>
    <dbReference type="NCBI Taxonomy" id="147472"/>
    <lineage>
        <taxon>Eukaryota</taxon>
        <taxon>Fungi</taxon>
        <taxon>Fungi incertae sedis</taxon>
        <taxon>Zoopagomycota</taxon>
        <taxon>Kickxellomycotina</taxon>
        <taxon>Kickxellomycetes</taxon>
        <taxon>Kickxellales</taxon>
        <taxon>Kickxellaceae</taxon>
        <taxon>Coemansia</taxon>
    </lineage>
</organism>
<evidence type="ECO:0000313" key="3">
    <source>
        <dbReference type="Proteomes" id="UP001149813"/>
    </source>
</evidence>
<name>A0A9W8CSN3_9FUNG</name>
<comment type="caution">
    <text evidence="2">The sequence shown here is derived from an EMBL/GenBank/DDBJ whole genome shotgun (WGS) entry which is preliminary data.</text>
</comment>
<evidence type="ECO:0000313" key="2">
    <source>
        <dbReference type="EMBL" id="KAJ1724810.1"/>
    </source>
</evidence>
<proteinExistence type="predicted"/>
<feature type="signal peptide" evidence="1">
    <location>
        <begin position="1"/>
        <end position="19"/>
    </location>
</feature>
<dbReference type="AlphaFoldDB" id="A0A9W8CSN3"/>
<feature type="chain" id="PRO_5040741790" evidence="1">
    <location>
        <begin position="20"/>
        <end position="89"/>
    </location>
</feature>
<dbReference type="Proteomes" id="UP001149813">
    <property type="component" value="Unassembled WGS sequence"/>
</dbReference>
<gene>
    <name evidence="2" type="ORF">LPJ53_000946</name>
</gene>
<evidence type="ECO:0000256" key="1">
    <source>
        <dbReference type="SAM" id="SignalP"/>
    </source>
</evidence>
<protein>
    <submittedName>
        <fullName evidence="2">Uncharacterized protein</fullName>
    </submittedName>
</protein>
<sequence length="89" mass="8892">MKTLSIAVFAATIVSATHGAPIGLNIPGIINLELGSGNGLNLNVLGGLVHANVGGRGSRAKKPMEPPMAAVPPPPAAAMPVVPIVGRHF</sequence>
<reference evidence="2" key="1">
    <citation type="submission" date="2022-07" db="EMBL/GenBank/DDBJ databases">
        <title>Phylogenomic reconstructions and comparative analyses of Kickxellomycotina fungi.</title>
        <authorList>
            <person name="Reynolds N.K."/>
            <person name="Stajich J.E."/>
            <person name="Barry K."/>
            <person name="Grigoriev I.V."/>
            <person name="Crous P."/>
            <person name="Smith M.E."/>
        </authorList>
    </citation>
    <scope>NUCLEOTIDE SEQUENCE</scope>
    <source>
        <strain evidence="2">NBRC 32514</strain>
    </source>
</reference>
<accession>A0A9W8CSN3</accession>
<keyword evidence="3" id="KW-1185">Reference proteome</keyword>
<keyword evidence="1" id="KW-0732">Signal</keyword>
<dbReference type="EMBL" id="JANBOJ010000020">
    <property type="protein sequence ID" value="KAJ1724810.1"/>
    <property type="molecule type" value="Genomic_DNA"/>
</dbReference>